<keyword evidence="2" id="KW-1185">Reference proteome</keyword>
<protein>
    <submittedName>
        <fullName evidence="1">Uncharacterized protein</fullName>
    </submittedName>
</protein>
<evidence type="ECO:0000313" key="2">
    <source>
        <dbReference type="Proteomes" id="UP001412067"/>
    </source>
</evidence>
<proteinExistence type="predicted"/>
<accession>A0ABR2LUS8</accession>
<organism evidence="1 2">
    <name type="scientific">Platanthera guangdongensis</name>
    <dbReference type="NCBI Taxonomy" id="2320717"/>
    <lineage>
        <taxon>Eukaryota</taxon>
        <taxon>Viridiplantae</taxon>
        <taxon>Streptophyta</taxon>
        <taxon>Embryophyta</taxon>
        <taxon>Tracheophyta</taxon>
        <taxon>Spermatophyta</taxon>
        <taxon>Magnoliopsida</taxon>
        <taxon>Liliopsida</taxon>
        <taxon>Asparagales</taxon>
        <taxon>Orchidaceae</taxon>
        <taxon>Orchidoideae</taxon>
        <taxon>Orchideae</taxon>
        <taxon>Orchidinae</taxon>
        <taxon>Platanthera</taxon>
    </lineage>
</organism>
<name>A0ABR2LUS8_9ASPA</name>
<sequence length="119" mass="14118">MLHAHKVWFSEHLQEYFRQSKCCQLRFHLNILQAERISSNSVSPIVTALVEHHCASLVPLRLVVQVILGTNRMWVYLYLIPYSFTQKYTKYLIHLRGHGLCNCFHHRISKCTYSTTNLW</sequence>
<dbReference type="Proteomes" id="UP001412067">
    <property type="component" value="Unassembled WGS sequence"/>
</dbReference>
<comment type="caution">
    <text evidence="1">The sequence shown here is derived from an EMBL/GenBank/DDBJ whole genome shotgun (WGS) entry which is preliminary data.</text>
</comment>
<gene>
    <name evidence="1" type="ORF">KSP40_PGU015511</name>
</gene>
<reference evidence="1 2" key="1">
    <citation type="journal article" date="2022" name="Nat. Plants">
        <title>Genomes of leafy and leafless Platanthera orchids illuminate the evolution of mycoheterotrophy.</title>
        <authorList>
            <person name="Li M.H."/>
            <person name="Liu K.W."/>
            <person name="Li Z."/>
            <person name="Lu H.C."/>
            <person name="Ye Q.L."/>
            <person name="Zhang D."/>
            <person name="Wang J.Y."/>
            <person name="Li Y.F."/>
            <person name="Zhong Z.M."/>
            <person name="Liu X."/>
            <person name="Yu X."/>
            <person name="Liu D.K."/>
            <person name="Tu X.D."/>
            <person name="Liu B."/>
            <person name="Hao Y."/>
            <person name="Liao X.Y."/>
            <person name="Jiang Y.T."/>
            <person name="Sun W.H."/>
            <person name="Chen J."/>
            <person name="Chen Y.Q."/>
            <person name="Ai Y."/>
            <person name="Zhai J.W."/>
            <person name="Wu S.S."/>
            <person name="Zhou Z."/>
            <person name="Hsiao Y.Y."/>
            <person name="Wu W.L."/>
            <person name="Chen Y.Y."/>
            <person name="Lin Y.F."/>
            <person name="Hsu J.L."/>
            <person name="Li C.Y."/>
            <person name="Wang Z.W."/>
            <person name="Zhao X."/>
            <person name="Zhong W.Y."/>
            <person name="Ma X.K."/>
            <person name="Ma L."/>
            <person name="Huang J."/>
            <person name="Chen G.Z."/>
            <person name="Huang M.Z."/>
            <person name="Huang L."/>
            <person name="Peng D.H."/>
            <person name="Luo Y.B."/>
            <person name="Zou S.Q."/>
            <person name="Chen S.P."/>
            <person name="Lan S."/>
            <person name="Tsai W.C."/>
            <person name="Van de Peer Y."/>
            <person name="Liu Z.J."/>
        </authorList>
    </citation>
    <scope>NUCLEOTIDE SEQUENCE [LARGE SCALE GENOMIC DNA]</scope>
    <source>
        <strain evidence="1">Lor288</strain>
    </source>
</reference>
<dbReference type="EMBL" id="JBBWWR010000015">
    <property type="protein sequence ID" value="KAK8950612.1"/>
    <property type="molecule type" value="Genomic_DNA"/>
</dbReference>
<evidence type="ECO:0000313" key="1">
    <source>
        <dbReference type="EMBL" id="KAK8950612.1"/>
    </source>
</evidence>